<protein>
    <submittedName>
        <fullName evidence="2">Uncharacterized protein</fullName>
    </submittedName>
</protein>
<evidence type="ECO:0000313" key="2">
    <source>
        <dbReference type="EMBL" id="GKV07817.1"/>
    </source>
</evidence>
<evidence type="ECO:0000256" key="1">
    <source>
        <dbReference type="SAM" id="MobiDB-lite"/>
    </source>
</evidence>
<keyword evidence="3" id="KW-1185">Reference proteome</keyword>
<dbReference type="PANTHER" id="PTHR35737">
    <property type="entry name" value="CRYPTIC LOCI REGULATOR"/>
    <property type="match status" value="1"/>
</dbReference>
<evidence type="ECO:0000313" key="3">
    <source>
        <dbReference type="Proteomes" id="UP001054252"/>
    </source>
</evidence>
<gene>
    <name evidence="2" type="ORF">SLEP1_g19531</name>
</gene>
<dbReference type="PANTHER" id="PTHR35737:SF1">
    <property type="entry name" value="CRYPTIC LOCI REGULATOR"/>
    <property type="match status" value="1"/>
</dbReference>
<proteinExistence type="predicted"/>
<accession>A0AAV5J8M0</accession>
<reference evidence="2 3" key="1">
    <citation type="journal article" date="2021" name="Commun. Biol.">
        <title>The genome of Shorea leprosula (Dipterocarpaceae) highlights the ecological relevance of drought in aseasonal tropical rainforests.</title>
        <authorList>
            <person name="Ng K.K.S."/>
            <person name="Kobayashi M.J."/>
            <person name="Fawcett J.A."/>
            <person name="Hatakeyama M."/>
            <person name="Paape T."/>
            <person name="Ng C.H."/>
            <person name="Ang C.C."/>
            <person name="Tnah L.H."/>
            <person name="Lee C.T."/>
            <person name="Nishiyama T."/>
            <person name="Sese J."/>
            <person name="O'Brien M.J."/>
            <person name="Copetti D."/>
            <person name="Mohd Noor M.I."/>
            <person name="Ong R.C."/>
            <person name="Putra M."/>
            <person name="Sireger I.Z."/>
            <person name="Indrioko S."/>
            <person name="Kosugi Y."/>
            <person name="Izuno A."/>
            <person name="Isagi Y."/>
            <person name="Lee S.L."/>
            <person name="Shimizu K.K."/>
        </authorList>
    </citation>
    <scope>NUCLEOTIDE SEQUENCE [LARGE SCALE GENOMIC DNA]</scope>
    <source>
        <strain evidence="2">214</strain>
    </source>
</reference>
<feature type="compositionally biased region" description="Basic and acidic residues" evidence="1">
    <location>
        <begin position="85"/>
        <end position="108"/>
    </location>
</feature>
<dbReference type="AlphaFoldDB" id="A0AAV5J8M0"/>
<dbReference type="Proteomes" id="UP001054252">
    <property type="component" value="Unassembled WGS sequence"/>
</dbReference>
<sequence length="188" mass="21967">MEPPSSVLEDEEWEFCDDDGFVYRRKKRRLNDPPLPAADKEEANPEEEENRRREWKRRTLLKVVERYKREIGQWEILSNALKAMQEKAQKSQIEQQERREQQEWREEDGAVSVSSLPLEDRDNGASRSLVDELFAQAEAQEAIIQDVSNLCAVAEAMCDEQEEQLKQSYLDLPIWASPHDLMASLCDD</sequence>
<comment type="caution">
    <text evidence="2">The sequence shown here is derived from an EMBL/GenBank/DDBJ whole genome shotgun (WGS) entry which is preliminary data.</text>
</comment>
<feature type="region of interest" description="Disordered" evidence="1">
    <location>
        <begin position="27"/>
        <end position="53"/>
    </location>
</feature>
<organism evidence="2 3">
    <name type="scientific">Rubroshorea leprosula</name>
    <dbReference type="NCBI Taxonomy" id="152421"/>
    <lineage>
        <taxon>Eukaryota</taxon>
        <taxon>Viridiplantae</taxon>
        <taxon>Streptophyta</taxon>
        <taxon>Embryophyta</taxon>
        <taxon>Tracheophyta</taxon>
        <taxon>Spermatophyta</taxon>
        <taxon>Magnoliopsida</taxon>
        <taxon>eudicotyledons</taxon>
        <taxon>Gunneridae</taxon>
        <taxon>Pentapetalae</taxon>
        <taxon>rosids</taxon>
        <taxon>malvids</taxon>
        <taxon>Malvales</taxon>
        <taxon>Dipterocarpaceae</taxon>
        <taxon>Rubroshorea</taxon>
    </lineage>
</organism>
<name>A0AAV5J8M0_9ROSI</name>
<dbReference type="EMBL" id="BPVZ01000028">
    <property type="protein sequence ID" value="GKV07817.1"/>
    <property type="molecule type" value="Genomic_DNA"/>
</dbReference>
<feature type="region of interest" description="Disordered" evidence="1">
    <location>
        <begin position="85"/>
        <end position="118"/>
    </location>
</feature>